<accession>A0A832YZ71</accession>
<organism evidence="2 3">
    <name type="scientific">Ignisphaera aggregans</name>
    <dbReference type="NCBI Taxonomy" id="334771"/>
    <lineage>
        <taxon>Archaea</taxon>
        <taxon>Thermoproteota</taxon>
        <taxon>Thermoprotei</taxon>
        <taxon>Desulfurococcales</taxon>
        <taxon>Desulfurococcaceae</taxon>
        <taxon>Ignisphaera</taxon>
    </lineage>
</organism>
<evidence type="ECO:0000256" key="1">
    <source>
        <dbReference type="SAM" id="Phobius"/>
    </source>
</evidence>
<evidence type="ECO:0000313" key="3">
    <source>
        <dbReference type="Proteomes" id="UP000605805"/>
    </source>
</evidence>
<dbReference type="Gene3D" id="1.10.287.70">
    <property type="match status" value="1"/>
</dbReference>
<dbReference type="SUPFAM" id="SSF81324">
    <property type="entry name" value="Voltage-gated potassium channels"/>
    <property type="match status" value="1"/>
</dbReference>
<dbReference type="EMBL" id="DQTV01000124">
    <property type="protein sequence ID" value="HIP57626.1"/>
    <property type="molecule type" value="Genomic_DNA"/>
</dbReference>
<keyword evidence="1" id="KW-0472">Membrane</keyword>
<evidence type="ECO:0000313" key="2">
    <source>
        <dbReference type="EMBL" id="HIP57626.1"/>
    </source>
</evidence>
<feature type="transmembrane region" description="Helical" evidence="1">
    <location>
        <begin position="21"/>
        <end position="42"/>
    </location>
</feature>
<keyword evidence="1" id="KW-0812">Transmembrane</keyword>
<keyword evidence="1" id="KW-1133">Transmembrane helix</keyword>
<sequence>MLLAIIRLIKRALMKLAQRRIVSILILFLTFAIVNGTLFHYFEVINGPQKNLTYFQSIYWAIVTMATV</sequence>
<feature type="non-terminal residue" evidence="2">
    <location>
        <position position="68"/>
    </location>
</feature>
<protein>
    <recommendedName>
        <fullName evidence="4">ABC transporter permease</fullName>
    </recommendedName>
</protein>
<gene>
    <name evidence="2" type="ORF">EYH02_06165</name>
</gene>
<proteinExistence type="predicted"/>
<name>A0A832YZ71_9CREN</name>
<reference evidence="2" key="1">
    <citation type="journal article" date="2020" name="ISME J.">
        <title>Gammaproteobacteria mediating utilization of methyl-, sulfur- and petroleum organic compounds in deep ocean hydrothermal plumes.</title>
        <authorList>
            <person name="Zhou Z."/>
            <person name="Liu Y."/>
            <person name="Pan J."/>
            <person name="Cron B.R."/>
            <person name="Toner B.M."/>
            <person name="Anantharaman K."/>
            <person name="Breier J.A."/>
            <person name="Dick G.J."/>
            <person name="Li M."/>
        </authorList>
    </citation>
    <scope>NUCLEOTIDE SEQUENCE</scope>
    <source>
        <strain evidence="2">SZUA-1435</strain>
    </source>
</reference>
<evidence type="ECO:0008006" key="4">
    <source>
        <dbReference type="Google" id="ProtNLM"/>
    </source>
</evidence>
<dbReference type="Proteomes" id="UP000605805">
    <property type="component" value="Unassembled WGS sequence"/>
</dbReference>
<dbReference type="AlphaFoldDB" id="A0A832YZ71"/>
<comment type="caution">
    <text evidence="2">The sequence shown here is derived from an EMBL/GenBank/DDBJ whole genome shotgun (WGS) entry which is preliminary data.</text>
</comment>